<proteinExistence type="predicted"/>
<keyword evidence="6" id="KW-1015">Disulfide bond</keyword>
<organism evidence="8">
    <name type="scientific">viral metagenome</name>
    <dbReference type="NCBI Taxonomy" id="1070528"/>
    <lineage>
        <taxon>unclassified sequences</taxon>
        <taxon>metagenomes</taxon>
        <taxon>organismal metagenomes</taxon>
    </lineage>
</organism>
<dbReference type="InterPro" id="IPR017905">
    <property type="entry name" value="ERV/ALR_sulphydryl_oxidase"/>
</dbReference>
<dbReference type="InterPro" id="IPR036774">
    <property type="entry name" value="ERV/ALR_sulphydryl_oxid_sf"/>
</dbReference>
<evidence type="ECO:0000256" key="3">
    <source>
        <dbReference type="ARBA" id="ARBA00022630"/>
    </source>
</evidence>
<dbReference type="GO" id="GO:0050660">
    <property type="term" value="F:flavin adenine dinucleotide binding"/>
    <property type="evidence" value="ECO:0007669"/>
    <property type="project" value="TreeGrafter"/>
</dbReference>
<keyword evidence="5" id="KW-0560">Oxidoreductase</keyword>
<dbReference type="InterPro" id="IPR039799">
    <property type="entry name" value="ALR/ERV"/>
</dbReference>
<dbReference type="Gene3D" id="1.20.120.310">
    <property type="entry name" value="ERV/ALR sulfhydryl oxidase domain"/>
    <property type="match status" value="1"/>
</dbReference>
<dbReference type="PROSITE" id="PS51324">
    <property type="entry name" value="ERV_ALR"/>
    <property type="match status" value="1"/>
</dbReference>
<evidence type="ECO:0000256" key="1">
    <source>
        <dbReference type="ARBA" id="ARBA00001974"/>
    </source>
</evidence>
<evidence type="ECO:0000256" key="2">
    <source>
        <dbReference type="ARBA" id="ARBA00012512"/>
    </source>
</evidence>
<evidence type="ECO:0000256" key="6">
    <source>
        <dbReference type="ARBA" id="ARBA00023157"/>
    </source>
</evidence>
<dbReference type="AlphaFoldDB" id="A0A6C0IPJ5"/>
<dbReference type="GO" id="GO:0016971">
    <property type="term" value="F:flavin-dependent sulfhydryl oxidase activity"/>
    <property type="evidence" value="ECO:0007669"/>
    <property type="project" value="InterPro"/>
</dbReference>
<protein>
    <recommendedName>
        <fullName evidence="2">thiol oxidase</fullName>
        <ecNumber evidence="2">1.8.3.2</ecNumber>
    </recommendedName>
</protein>
<accession>A0A6C0IPJ5</accession>
<evidence type="ECO:0000256" key="5">
    <source>
        <dbReference type="ARBA" id="ARBA00023002"/>
    </source>
</evidence>
<comment type="cofactor">
    <cofactor evidence="1">
        <name>FAD</name>
        <dbReference type="ChEBI" id="CHEBI:57692"/>
    </cofactor>
</comment>
<sequence length="206" mass="24260">MSRSKTKMGSSNGVYNIDEFNSGDGMLTTVWGPGMWHFLHTMSFNYPVNPNEADKKRYRDFVLSLQYILPCGKCRENLKNNFKALPLDMKNMKSRDSFSKYMFDLHEIVNTMLNKQSGLTYEVVRERYEHFRSRCTKSLRIKKKNKTKKVRFQEREEGCTDPLYGEKSKCILQIVPQNTQCETLQIDDKCIKKRLPHIIQPVLKKE</sequence>
<dbReference type="GO" id="GO:0005739">
    <property type="term" value="C:mitochondrion"/>
    <property type="evidence" value="ECO:0007669"/>
    <property type="project" value="TreeGrafter"/>
</dbReference>
<evidence type="ECO:0000259" key="7">
    <source>
        <dbReference type="PROSITE" id="PS51324"/>
    </source>
</evidence>
<feature type="domain" description="ERV/ALR sulfhydryl oxidase" evidence="7">
    <location>
        <begin position="24"/>
        <end position="128"/>
    </location>
</feature>
<dbReference type="PANTHER" id="PTHR12645:SF0">
    <property type="entry name" value="FAD-LINKED SULFHYDRYL OXIDASE ALR"/>
    <property type="match status" value="1"/>
</dbReference>
<dbReference type="Pfam" id="PF04777">
    <property type="entry name" value="Evr1_Alr"/>
    <property type="match status" value="1"/>
</dbReference>
<dbReference type="PANTHER" id="PTHR12645">
    <property type="entry name" value="ALR/ERV"/>
    <property type="match status" value="1"/>
</dbReference>
<name>A0A6C0IPJ5_9ZZZZ</name>
<dbReference type="EMBL" id="MN740229">
    <property type="protein sequence ID" value="QHT94729.1"/>
    <property type="molecule type" value="Genomic_DNA"/>
</dbReference>
<reference evidence="8" key="1">
    <citation type="journal article" date="2020" name="Nature">
        <title>Giant virus diversity and host interactions through global metagenomics.</title>
        <authorList>
            <person name="Schulz F."/>
            <person name="Roux S."/>
            <person name="Paez-Espino D."/>
            <person name="Jungbluth S."/>
            <person name="Walsh D.A."/>
            <person name="Denef V.J."/>
            <person name="McMahon K.D."/>
            <person name="Konstantinidis K.T."/>
            <person name="Eloe-Fadrosh E.A."/>
            <person name="Kyrpides N.C."/>
            <person name="Woyke T."/>
        </authorList>
    </citation>
    <scope>NUCLEOTIDE SEQUENCE</scope>
    <source>
        <strain evidence="8">GVMAG-M-3300024261-26</strain>
    </source>
</reference>
<evidence type="ECO:0000313" key="8">
    <source>
        <dbReference type="EMBL" id="QHT94729.1"/>
    </source>
</evidence>
<dbReference type="SUPFAM" id="SSF69000">
    <property type="entry name" value="FAD-dependent thiol oxidase"/>
    <property type="match status" value="1"/>
</dbReference>
<evidence type="ECO:0000256" key="4">
    <source>
        <dbReference type="ARBA" id="ARBA00022827"/>
    </source>
</evidence>
<keyword evidence="4" id="KW-0274">FAD</keyword>
<dbReference type="EC" id="1.8.3.2" evidence="2"/>
<keyword evidence="3" id="KW-0285">Flavoprotein</keyword>